<evidence type="ECO:0000313" key="4">
    <source>
        <dbReference type="EMBL" id="TFZ83996.1"/>
    </source>
</evidence>
<dbReference type="InterPro" id="IPR050712">
    <property type="entry name" value="NAD(P)H-dep_reductase"/>
</dbReference>
<proteinExistence type="predicted"/>
<evidence type="ECO:0000256" key="2">
    <source>
        <dbReference type="ARBA" id="ARBA00022643"/>
    </source>
</evidence>
<comment type="cofactor">
    <cofactor evidence="1">
        <name>FMN</name>
        <dbReference type="ChEBI" id="CHEBI:58210"/>
    </cofactor>
</comment>
<dbReference type="Pfam" id="PF03358">
    <property type="entry name" value="FMN_red"/>
    <property type="match status" value="1"/>
</dbReference>
<keyword evidence="2" id="KW-0288">FMN</keyword>
<organism evidence="4 5">
    <name type="scientific">Candidatus Macondimonas diazotrophica</name>
    <dbReference type="NCBI Taxonomy" id="2305248"/>
    <lineage>
        <taxon>Bacteria</taxon>
        <taxon>Pseudomonadati</taxon>
        <taxon>Pseudomonadota</taxon>
        <taxon>Gammaproteobacteria</taxon>
        <taxon>Chromatiales</taxon>
        <taxon>Ectothiorhodospiraceae</taxon>
        <taxon>Candidatus Macondimonas</taxon>
    </lineage>
</organism>
<dbReference type="AlphaFoldDB" id="A0A4Z0FBU5"/>
<dbReference type="GO" id="GO:0005829">
    <property type="term" value="C:cytosol"/>
    <property type="evidence" value="ECO:0007669"/>
    <property type="project" value="TreeGrafter"/>
</dbReference>
<dbReference type="PANTHER" id="PTHR30543">
    <property type="entry name" value="CHROMATE REDUCTASE"/>
    <property type="match status" value="1"/>
</dbReference>
<keyword evidence="2" id="KW-0285">Flavoprotein</keyword>
<dbReference type="InterPro" id="IPR005025">
    <property type="entry name" value="FMN_Rdtase-like_dom"/>
</dbReference>
<gene>
    <name evidence="4" type="ORF">E4680_00140</name>
</gene>
<dbReference type="GO" id="GO:0016491">
    <property type="term" value="F:oxidoreductase activity"/>
    <property type="evidence" value="ECO:0007669"/>
    <property type="project" value="InterPro"/>
</dbReference>
<dbReference type="InterPro" id="IPR029039">
    <property type="entry name" value="Flavoprotein-like_sf"/>
</dbReference>
<dbReference type="RefSeq" id="WP_135280355.1">
    <property type="nucleotide sequence ID" value="NZ_SRIO01000001.1"/>
</dbReference>
<comment type="caution">
    <text evidence="4">The sequence shown here is derived from an EMBL/GenBank/DDBJ whole genome shotgun (WGS) entry which is preliminary data.</text>
</comment>
<sequence>MTNPLNILAISGSLRSASLNTAALRAAQELAPGDVRIHLATLADIPHYNQDVHDVGLPDAVTRLARQIGESDALLFATPEYNYSIPGILQAAIDWISRLQPNPLADKPAAVLSASPSVLGGARAQYDLRRVLIYSNVHFINQPEVMIGAAQTRFDADGRLIDADTRQRLARLVEALAAWARRINPHR</sequence>
<protein>
    <submittedName>
        <fullName evidence="4">NADPH-dependent oxidoreductase</fullName>
    </submittedName>
</protein>
<dbReference type="SUPFAM" id="SSF52218">
    <property type="entry name" value="Flavoproteins"/>
    <property type="match status" value="1"/>
</dbReference>
<evidence type="ECO:0000313" key="5">
    <source>
        <dbReference type="Proteomes" id="UP000297890"/>
    </source>
</evidence>
<dbReference type="Proteomes" id="UP000297890">
    <property type="component" value="Unassembled WGS sequence"/>
</dbReference>
<dbReference type="OrthoDB" id="9812295at2"/>
<feature type="domain" description="NADPH-dependent FMN reductase-like" evidence="3">
    <location>
        <begin position="6"/>
        <end position="151"/>
    </location>
</feature>
<name>A0A4Z0FBU5_9GAMM</name>
<dbReference type="EMBL" id="SRIO01000001">
    <property type="protein sequence ID" value="TFZ83996.1"/>
    <property type="molecule type" value="Genomic_DNA"/>
</dbReference>
<reference evidence="4 5" key="1">
    <citation type="journal article" date="2019" name="ISME J.">
        <title>Candidatus Macondimonas diazotrophica, a novel gammaproteobacterial genus dominating crude-oil-contaminated coastal sediments.</title>
        <authorList>
            <person name="Karthikeyan S."/>
            <person name="Konstantinidis K."/>
        </authorList>
    </citation>
    <scope>NUCLEOTIDE SEQUENCE [LARGE SCALE GENOMIC DNA]</scope>
    <source>
        <strain evidence="4 5">KTK01</strain>
    </source>
</reference>
<dbReference type="Gene3D" id="3.40.50.360">
    <property type="match status" value="1"/>
</dbReference>
<accession>A0A4Z0FBU5</accession>
<dbReference type="GO" id="GO:0010181">
    <property type="term" value="F:FMN binding"/>
    <property type="evidence" value="ECO:0007669"/>
    <property type="project" value="TreeGrafter"/>
</dbReference>
<evidence type="ECO:0000259" key="3">
    <source>
        <dbReference type="Pfam" id="PF03358"/>
    </source>
</evidence>
<evidence type="ECO:0000256" key="1">
    <source>
        <dbReference type="ARBA" id="ARBA00001917"/>
    </source>
</evidence>
<keyword evidence="5" id="KW-1185">Reference proteome</keyword>
<dbReference type="PANTHER" id="PTHR30543:SF21">
    <property type="entry name" value="NAD(P)H-DEPENDENT FMN REDUCTASE LOT6"/>
    <property type="match status" value="1"/>
</dbReference>